<dbReference type="PRINTS" id="PR00313">
    <property type="entry name" value="CABNDNGRPT"/>
</dbReference>
<keyword evidence="13" id="KW-0472">Membrane</keyword>
<dbReference type="InterPro" id="IPR003995">
    <property type="entry name" value="RTX_toxin_determinant-A"/>
</dbReference>
<evidence type="ECO:0000256" key="2">
    <source>
        <dbReference type="ARBA" id="ARBA00004370"/>
    </source>
</evidence>
<evidence type="ECO:0000256" key="7">
    <source>
        <dbReference type="ARBA" id="ARBA00022670"/>
    </source>
</evidence>
<evidence type="ECO:0000313" key="17">
    <source>
        <dbReference type="Proteomes" id="UP000286997"/>
    </source>
</evidence>
<evidence type="ECO:0000256" key="8">
    <source>
        <dbReference type="ARBA" id="ARBA00022723"/>
    </source>
</evidence>
<dbReference type="SUPFAM" id="SSF55486">
    <property type="entry name" value="Metalloproteases ('zincins'), catalytic domain"/>
    <property type="match status" value="1"/>
</dbReference>
<organism evidence="16 17">
    <name type="scientific">Methylobacterium oryzihabitans</name>
    <dbReference type="NCBI Taxonomy" id="2499852"/>
    <lineage>
        <taxon>Bacteria</taxon>
        <taxon>Pseudomonadati</taxon>
        <taxon>Pseudomonadota</taxon>
        <taxon>Alphaproteobacteria</taxon>
        <taxon>Hyphomicrobiales</taxon>
        <taxon>Methylobacteriaceae</taxon>
        <taxon>Methylobacterium</taxon>
    </lineage>
</organism>
<dbReference type="EMBL" id="SACP01000001">
    <property type="protein sequence ID" value="RVU21913.1"/>
    <property type="molecule type" value="Genomic_DNA"/>
</dbReference>
<evidence type="ECO:0000256" key="6">
    <source>
        <dbReference type="ARBA" id="ARBA00022656"/>
    </source>
</evidence>
<evidence type="ECO:0000256" key="11">
    <source>
        <dbReference type="ARBA" id="ARBA00022833"/>
    </source>
</evidence>
<keyword evidence="11" id="KW-0862">Zinc</keyword>
<reference evidence="16 17" key="1">
    <citation type="submission" date="2019-01" db="EMBL/GenBank/DDBJ databases">
        <authorList>
            <person name="Chen W.-M."/>
        </authorList>
    </citation>
    <scope>NUCLEOTIDE SEQUENCE [LARGE SCALE GENOMIC DNA]</scope>
    <source>
        <strain evidence="16 17">TER-1</strain>
    </source>
</reference>
<dbReference type="GO" id="GO:0016020">
    <property type="term" value="C:membrane"/>
    <property type="evidence" value="ECO:0007669"/>
    <property type="project" value="UniProtKB-SubCell"/>
</dbReference>
<dbReference type="AlphaFoldDB" id="A0A3S2YY25"/>
<keyword evidence="8" id="KW-0479">Metal-binding</keyword>
<protein>
    <submittedName>
        <fullName evidence="16">Matrixin family metalloprotease</fullName>
    </submittedName>
</protein>
<evidence type="ECO:0000256" key="13">
    <source>
        <dbReference type="ARBA" id="ARBA00023136"/>
    </source>
</evidence>
<dbReference type="GO" id="GO:0005615">
    <property type="term" value="C:extracellular space"/>
    <property type="evidence" value="ECO:0007669"/>
    <property type="project" value="InterPro"/>
</dbReference>
<dbReference type="InterPro" id="IPR001343">
    <property type="entry name" value="Hemolysn_Ca-bd"/>
</dbReference>
<comment type="similarity">
    <text evidence="4">Belongs to the peptidase M10B family.</text>
</comment>
<feature type="compositionally biased region" description="Gly residues" evidence="14">
    <location>
        <begin position="577"/>
        <end position="593"/>
    </location>
</feature>
<sequence>MTIMLEVGDMTAPYADASGASNAAAPVSQSEFLAQTYVDGRYEFSGDRNIDAALIGTRWTPSTLTYSFPTTAAAYAGSGYAAGQEPDHFAAFNGLQQDSARAAFRLVASYTNLHFVEVSDADGSRPTFRLGQTGLPTTADGDPYTAMAEFPTEFSKAGDVWFSNTSGQAYYPDPQRGNWGAATMMHEIGHALGLKHGQDDYTSQDLNGDLGRAGAPDPRYGSVALPADRNGQDFSLMSYNRSPAFPWIKHGNEPEPNEAGTVDYNRQNPQTYMQIDIAALQYLYGANFGTNAGDTTYSWNATDGTMAIDGVGQGIPVDGRILMTVWDGGGTDTYDLSNYATNLDVDLAPGAFSTLDVAQRVTYLSHDRQQTAPSLGNVANALLYQGDIRSLIENATGGTGNDAIGGNDAGNTLLGGDGADTLGGVAGDDLLKGQDGTDSVLGGIGNDFGSGGWGNDTVLGEAGNDLLFGDDDDDWVDGNEGDDLVYGGTGTDTVFGSAGGDTVYGEQGNDFIGTGSGDDLGVGGDGNDEVHGEEGRDVLSGGEGNDGVYGEDGDDVVSGDGGNDYLTGDAGADSLIGGGGGDQMFGGTGGDTLSGGEDSDSLSGGADGDTLDGGAGADLLFGNSGDDALTGGAGADVFAFGRGDGLDRILDFVLGGPEADVIAFNNGAFADFAGVQAASRQDGADVLIAYGSGDVLALQNVQLSSLSAQSFTFA</sequence>
<dbReference type="PANTHER" id="PTHR38340:SF1">
    <property type="entry name" value="S-LAYER PROTEIN"/>
    <property type="match status" value="1"/>
</dbReference>
<keyword evidence="6" id="KW-0800">Toxin</keyword>
<dbReference type="InterPro" id="IPR034033">
    <property type="entry name" value="Serralysin-like"/>
</dbReference>
<dbReference type="GO" id="GO:0090729">
    <property type="term" value="F:toxin activity"/>
    <property type="evidence" value="ECO:0007669"/>
    <property type="project" value="UniProtKB-KW"/>
</dbReference>
<evidence type="ECO:0000256" key="9">
    <source>
        <dbReference type="ARBA" id="ARBA00022737"/>
    </source>
</evidence>
<comment type="cofactor">
    <cofactor evidence="1">
        <name>Ca(2+)</name>
        <dbReference type="ChEBI" id="CHEBI:29108"/>
    </cofactor>
</comment>
<feature type="region of interest" description="Disordered" evidence="14">
    <location>
        <begin position="577"/>
        <end position="609"/>
    </location>
</feature>
<evidence type="ECO:0000256" key="10">
    <source>
        <dbReference type="ARBA" id="ARBA00022801"/>
    </source>
</evidence>
<dbReference type="GO" id="GO:0006508">
    <property type="term" value="P:proteolysis"/>
    <property type="evidence" value="ECO:0007669"/>
    <property type="project" value="UniProtKB-KW"/>
</dbReference>
<dbReference type="Pfam" id="PF00353">
    <property type="entry name" value="HemolysinCabind"/>
    <property type="match status" value="5"/>
</dbReference>
<feature type="region of interest" description="Disordered" evidence="14">
    <location>
        <begin position="514"/>
        <end position="562"/>
    </location>
</feature>
<evidence type="ECO:0000313" key="16">
    <source>
        <dbReference type="EMBL" id="RVU21913.1"/>
    </source>
</evidence>
<dbReference type="InterPro" id="IPR024079">
    <property type="entry name" value="MetalloPept_cat_dom_sf"/>
</dbReference>
<comment type="subcellular location">
    <subcellularLocation>
        <location evidence="2">Membrane</location>
    </subcellularLocation>
    <subcellularLocation>
        <location evidence="3">Secreted</location>
    </subcellularLocation>
</comment>
<proteinExistence type="inferred from homology"/>
<dbReference type="GO" id="GO:0008270">
    <property type="term" value="F:zinc ion binding"/>
    <property type="evidence" value="ECO:0007669"/>
    <property type="project" value="InterPro"/>
</dbReference>
<dbReference type="InterPro" id="IPR013858">
    <property type="entry name" value="Peptidase_M10B_C"/>
</dbReference>
<dbReference type="PANTHER" id="PTHR38340">
    <property type="entry name" value="S-LAYER PROTEIN"/>
    <property type="match status" value="1"/>
</dbReference>
<dbReference type="GO" id="GO:0004222">
    <property type="term" value="F:metalloendopeptidase activity"/>
    <property type="evidence" value="ECO:0007669"/>
    <property type="project" value="InterPro"/>
</dbReference>
<dbReference type="PROSITE" id="PS00330">
    <property type="entry name" value="HEMOLYSIN_CALCIUM"/>
    <property type="match status" value="2"/>
</dbReference>
<dbReference type="InterPro" id="IPR018511">
    <property type="entry name" value="Hemolysin-typ_Ca-bd_CS"/>
</dbReference>
<dbReference type="InterPro" id="IPR050557">
    <property type="entry name" value="RTX_toxin/Mannuronan_C5-epim"/>
</dbReference>
<keyword evidence="5" id="KW-0964">Secreted</keyword>
<feature type="domain" description="Peptidase metallopeptidase" evidence="15">
    <location>
        <begin position="55"/>
        <end position="236"/>
    </location>
</feature>
<keyword evidence="7 16" id="KW-0645">Protease</keyword>
<dbReference type="InterPro" id="IPR006026">
    <property type="entry name" value="Peptidase_Metallo"/>
</dbReference>
<dbReference type="Pfam" id="PF00413">
    <property type="entry name" value="Peptidase_M10"/>
    <property type="match status" value="1"/>
</dbReference>
<feature type="compositionally biased region" description="Basic and acidic residues" evidence="14">
    <location>
        <begin position="528"/>
        <end position="537"/>
    </location>
</feature>
<evidence type="ECO:0000256" key="4">
    <source>
        <dbReference type="ARBA" id="ARBA00009490"/>
    </source>
</evidence>
<dbReference type="InterPro" id="IPR001818">
    <property type="entry name" value="Pept_M10_metallopeptidase"/>
</dbReference>
<accession>A0A3S2YY25</accession>
<evidence type="ECO:0000256" key="1">
    <source>
        <dbReference type="ARBA" id="ARBA00001913"/>
    </source>
</evidence>
<comment type="caution">
    <text evidence="16">The sequence shown here is derived from an EMBL/GenBank/DDBJ whole genome shotgun (WGS) entry which is preliminary data.</text>
</comment>
<dbReference type="PRINTS" id="PR01488">
    <property type="entry name" value="RTXTOXINA"/>
</dbReference>
<dbReference type="Gene3D" id="3.40.390.10">
    <property type="entry name" value="Collagenase (Catalytic Domain)"/>
    <property type="match status" value="1"/>
</dbReference>
<evidence type="ECO:0000256" key="12">
    <source>
        <dbReference type="ARBA" id="ARBA00023026"/>
    </source>
</evidence>
<evidence type="ECO:0000256" key="14">
    <source>
        <dbReference type="SAM" id="MobiDB-lite"/>
    </source>
</evidence>
<keyword evidence="17" id="KW-1185">Reference proteome</keyword>
<dbReference type="InterPro" id="IPR011049">
    <property type="entry name" value="Serralysin-like_metalloprot_C"/>
</dbReference>
<dbReference type="Pfam" id="PF08548">
    <property type="entry name" value="Peptidase_M10_C"/>
    <property type="match status" value="1"/>
</dbReference>
<keyword evidence="16" id="KW-0482">Metalloprotease</keyword>
<dbReference type="SMART" id="SM00235">
    <property type="entry name" value="ZnMc"/>
    <property type="match status" value="1"/>
</dbReference>
<dbReference type="Gene3D" id="2.150.10.10">
    <property type="entry name" value="Serralysin-like metalloprotease, C-terminal"/>
    <property type="match status" value="4"/>
</dbReference>
<feature type="compositionally biased region" description="Gly residues" evidence="14">
    <location>
        <begin position="514"/>
        <end position="525"/>
    </location>
</feature>
<gene>
    <name evidence="16" type="ORF">EOE48_02390</name>
</gene>
<dbReference type="SUPFAM" id="SSF51120">
    <property type="entry name" value="beta-Roll"/>
    <property type="match status" value="4"/>
</dbReference>
<dbReference type="OrthoDB" id="223957at2"/>
<dbReference type="GO" id="GO:0031012">
    <property type="term" value="C:extracellular matrix"/>
    <property type="evidence" value="ECO:0007669"/>
    <property type="project" value="InterPro"/>
</dbReference>
<dbReference type="CDD" id="cd04277">
    <property type="entry name" value="ZnMc_serralysin_like"/>
    <property type="match status" value="1"/>
</dbReference>
<evidence type="ECO:0000259" key="15">
    <source>
        <dbReference type="SMART" id="SM00235"/>
    </source>
</evidence>
<keyword evidence="12" id="KW-0843">Virulence</keyword>
<keyword evidence="10" id="KW-0378">Hydrolase</keyword>
<evidence type="ECO:0000256" key="5">
    <source>
        <dbReference type="ARBA" id="ARBA00022525"/>
    </source>
</evidence>
<dbReference type="GO" id="GO:0005509">
    <property type="term" value="F:calcium ion binding"/>
    <property type="evidence" value="ECO:0007669"/>
    <property type="project" value="InterPro"/>
</dbReference>
<name>A0A3S2YY25_9HYPH</name>
<dbReference type="Proteomes" id="UP000286997">
    <property type="component" value="Unassembled WGS sequence"/>
</dbReference>
<keyword evidence="9" id="KW-0677">Repeat</keyword>
<evidence type="ECO:0000256" key="3">
    <source>
        <dbReference type="ARBA" id="ARBA00004613"/>
    </source>
</evidence>